<proteinExistence type="predicted"/>
<dbReference type="AlphaFoldDB" id="A0A9N8EWV3"/>
<sequence length="119" mass="12657">QEIVLISESPAVGRYPRVENPFQATDNVGVSSSIGQSFNGRSVVPVGSNMRPTNPPDQISHTPVKVQQGGSGHLDTVEVQLGLRFPASWVSTDSAETGSPKLRKELFENKGRVVGGAKC</sequence>
<comment type="caution">
    <text evidence="2">The sequence shown here is derived from an EMBL/GenBank/DDBJ whole genome shotgun (WGS) entry which is preliminary data.</text>
</comment>
<dbReference type="Proteomes" id="UP001153069">
    <property type="component" value="Unassembled WGS sequence"/>
</dbReference>
<dbReference type="EMBL" id="CAICTM010002262">
    <property type="protein sequence ID" value="CAB9528587.1"/>
    <property type="molecule type" value="Genomic_DNA"/>
</dbReference>
<accession>A0A9N8EWV3</accession>
<keyword evidence="3" id="KW-1185">Reference proteome</keyword>
<feature type="region of interest" description="Disordered" evidence="1">
    <location>
        <begin position="23"/>
        <end position="70"/>
    </location>
</feature>
<feature type="non-terminal residue" evidence="2">
    <location>
        <position position="1"/>
    </location>
</feature>
<feature type="compositionally biased region" description="Polar residues" evidence="1">
    <location>
        <begin position="23"/>
        <end position="40"/>
    </location>
</feature>
<evidence type="ECO:0000313" key="2">
    <source>
        <dbReference type="EMBL" id="CAB9528587.1"/>
    </source>
</evidence>
<name>A0A9N8EWV3_9STRA</name>
<gene>
    <name evidence="2" type="ORF">SEMRO_2264_G321270.1</name>
</gene>
<evidence type="ECO:0000313" key="3">
    <source>
        <dbReference type="Proteomes" id="UP001153069"/>
    </source>
</evidence>
<organism evidence="2 3">
    <name type="scientific">Seminavis robusta</name>
    <dbReference type="NCBI Taxonomy" id="568900"/>
    <lineage>
        <taxon>Eukaryota</taxon>
        <taxon>Sar</taxon>
        <taxon>Stramenopiles</taxon>
        <taxon>Ochrophyta</taxon>
        <taxon>Bacillariophyta</taxon>
        <taxon>Bacillariophyceae</taxon>
        <taxon>Bacillariophycidae</taxon>
        <taxon>Naviculales</taxon>
        <taxon>Naviculaceae</taxon>
        <taxon>Seminavis</taxon>
    </lineage>
</organism>
<protein>
    <submittedName>
        <fullName evidence="2">Uncharacterized protein</fullName>
    </submittedName>
</protein>
<evidence type="ECO:0000256" key="1">
    <source>
        <dbReference type="SAM" id="MobiDB-lite"/>
    </source>
</evidence>
<feature type="compositionally biased region" description="Polar residues" evidence="1">
    <location>
        <begin position="50"/>
        <end position="61"/>
    </location>
</feature>
<reference evidence="2" key="1">
    <citation type="submission" date="2020-06" db="EMBL/GenBank/DDBJ databases">
        <authorList>
            <consortium name="Plant Systems Biology data submission"/>
        </authorList>
    </citation>
    <scope>NUCLEOTIDE SEQUENCE</scope>
    <source>
        <strain evidence="2">D6</strain>
    </source>
</reference>